<evidence type="ECO:0000256" key="3">
    <source>
        <dbReference type="ARBA" id="ARBA00022679"/>
    </source>
</evidence>
<protein>
    <submittedName>
        <fullName evidence="5">Glycosyltransferase, catalytic subunit of cellulose synthase and poly-beta-1,6-N-acetylglucosamine synthase</fullName>
    </submittedName>
</protein>
<dbReference type="PANTHER" id="PTHR43630">
    <property type="entry name" value="POLY-BETA-1,6-N-ACETYL-D-GLUCOSAMINE SYNTHASE"/>
    <property type="match status" value="1"/>
</dbReference>
<evidence type="ECO:0000256" key="4">
    <source>
        <dbReference type="SAM" id="Phobius"/>
    </source>
</evidence>
<accession>A0A1H9M623</accession>
<sequence>MMKVILVIIMVFFWTMLIYYSLLTIAGVIQRIKHKTILHLNQYPSVAVFVPAYNEGVVIKNTLDSMVALKYSGELNIYILDDQSTDDTAEIVKEYSRTFSQIHYLLVPNSDVKGKSSVLNYGLSVTDSEYFLVFDGDNQPEENAVMELVHAAETTKKSAGAVGYVKTINADSNLLTRMIALEFQVFQLLMQSGRWGLLRTGSLAGTNMLLRRSVLEDLGGYDPYALAEDAELTIRVAAKGLLLPVVHHARTWEQEPEKLRNLIRQRTRWLTGNLYLLEKSFQEWKFWKGRTIVHSLHHLMTYFLFVIFLFISNLWFYLGLFGIAMPNVDTPLLILWFMSYIVYTGQLFSAMVLEDTLTPKNIVVGIIMYFTYAQLFLILLFKSIFQFVSARMRKKTIKWDKTTRHRQGAG</sequence>
<dbReference type="Proteomes" id="UP000199687">
    <property type="component" value="Unassembled WGS sequence"/>
</dbReference>
<evidence type="ECO:0000313" key="6">
    <source>
        <dbReference type="Proteomes" id="UP000199687"/>
    </source>
</evidence>
<keyword evidence="4" id="KW-1133">Transmembrane helix</keyword>
<gene>
    <name evidence="5" type="ORF">SAMN04487944_101571</name>
</gene>
<feature type="transmembrane region" description="Helical" evidence="4">
    <location>
        <begin position="299"/>
        <end position="320"/>
    </location>
</feature>
<dbReference type="RefSeq" id="WP_342707243.1">
    <property type="nucleotide sequence ID" value="NZ_FOGL01000001.1"/>
</dbReference>
<evidence type="ECO:0000256" key="1">
    <source>
        <dbReference type="ARBA" id="ARBA00006739"/>
    </source>
</evidence>
<dbReference type="Gene3D" id="3.90.550.10">
    <property type="entry name" value="Spore Coat Polysaccharide Biosynthesis Protein SpsA, Chain A"/>
    <property type="match status" value="1"/>
</dbReference>
<dbReference type="GO" id="GO:0016757">
    <property type="term" value="F:glycosyltransferase activity"/>
    <property type="evidence" value="ECO:0007669"/>
    <property type="project" value="UniProtKB-KW"/>
</dbReference>
<dbReference type="CDD" id="cd06423">
    <property type="entry name" value="CESA_like"/>
    <property type="match status" value="1"/>
</dbReference>
<proteinExistence type="inferred from homology"/>
<dbReference type="InterPro" id="IPR029044">
    <property type="entry name" value="Nucleotide-diphossugar_trans"/>
</dbReference>
<keyword evidence="4" id="KW-0812">Transmembrane</keyword>
<keyword evidence="6" id="KW-1185">Reference proteome</keyword>
<dbReference type="PANTHER" id="PTHR43630:SF1">
    <property type="entry name" value="POLY-BETA-1,6-N-ACETYL-D-GLUCOSAMINE SYNTHASE"/>
    <property type="match status" value="1"/>
</dbReference>
<keyword evidence="2" id="KW-0328">Glycosyltransferase</keyword>
<organism evidence="5 6">
    <name type="scientific">Gracilibacillus ureilyticus</name>
    <dbReference type="NCBI Taxonomy" id="531814"/>
    <lineage>
        <taxon>Bacteria</taxon>
        <taxon>Bacillati</taxon>
        <taxon>Bacillota</taxon>
        <taxon>Bacilli</taxon>
        <taxon>Bacillales</taxon>
        <taxon>Bacillaceae</taxon>
        <taxon>Gracilibacillus</taxon>
    </lineage>
</organism>
<evidence type="ECO:0000313" key="5">
    <source>
        <dbReference type="EMBL" id="SER19082.1"/>
    </source>
</evidence>
<keyword evidence="3 5" id="KW-0808">Transferase</keyword>
<evidence type="ECO:0000256" key="2">
    <source>
        <dbReference type="ARBA" id="ARBA00022676"/>
    </source>
</evidence>
<keyword evidence="4" id="KW-0472">Membrane</keyword>
<dbReference type="EMBL" id="FOGL01000001">
    <property type="protein sequence ID" value="SER19082.1"/>
    <property type="molecule type" value="Genomic_DNA"/>
</dbReference>
<name>A0A1H9M623_9BACI</name>
<dbReference type="AlphaFoldDB" id="A0A1H9M623"/>
<feature type="transmembrane region" description="Helical" evidence="4">
    <location>
        <begin position="7"/>
        <end position="29"/>
    </location>
</feature>
<dbReference type="SUPFAM" id="SSF53448">
    <property type="entry name" value="Nucleotide-diphospho-sugar transferases"/>
    <property type="match status" value="1"/>
</dbReference>
<comment type="similarity">
    <text evidence="1">Belongs to the glycosyltransferase 2 family.</text>
</comment>
<feature type="transmembrane region" description="Helical" evidence="4">
    <location>
        <begin position="362"/>
        <end position="385"/>
    </location>
</feature>
<feature type="transmembrane region" description="Helical" evidence="4">
    <location>
        <begin position="332"/>
        <end position="350"/>
    </location>
</feature>
<dbReference type="Pfam" id="PF13641">
    <property type="entry name" value="Glyco_tranf_2_3"/>
    <property type="match status" value="1"/>
</dbReference>
<dbReference type="STRING" id="531814.SAMN04487944_101571"/>
<reference evidence="5 6" key="1">
    <citation type="submission" date="2016-10" db="EMBL/GenBank/DDBJ databases">
        <authorList>
            <person name="de Groot N.N."/>
        </authorList>
    </citation>
    <scope>NUCLEOTIDE SEQUENCE [LARGE SCALE GENOMIC DNA]</scope>
    <source>
        <strain evidence="5 6">CGMCC 1.7727</strain>
    </source>
</reference>